<proteinExistence type="predicted"/>
<sequence length="391" mass="44486">MPWLYTLNAPPGAMIEDPRTQVSLCPTPRPPPMNPVSAIPHTGLHNTQMKTRIRNKPRTAAEIRSDITRWRAAVVEETHAEGSARETHRPYDIGLRSHEGTLIIIDSRDLDRARNSRPTTRYSSDSNETIVDNIGPSVFLDVLPNMPTQQPEHSFSSLVRYLDPIFGVQLPPPSEKQRSGLPISPPTGSDLPSRPGNGLPIIELETFDDNIVKLFVNLIVDPEAHRYILEMGMKNLFQLYELCLHFGVNPSKSDLVLGWMVWLVEHNLDTDHTVDDSPYFRWSLLILFGRYGKHQLASRVLAIMGPGEFVENIEIYNMVERRWQFPAPDFWQTVLRLPKHWYESLLSTMFVAVYVEETRPEDGGAVLLTAEKWETVVKQFLEDMSPSEGGK</sequence>
<dbReference type="EMBL" id="KI669496">
    <property type="protein sequence ID" value="OCF36151.1"/>
    <property type="molecule type" value="Genomic_DNA"/>
</dbReference>
<reference evidence="2 3" key="1">
    <citation type="submission" date="2013-07" db="EMBL/GenBank/DDBJ databases">
        <title>The Genome Sequence of Cryptococcus heveanensis BCC8398.</title>
        <authorList>
            <consortium name="The Broad Institute Genome Sequencing Platform"/>
            <person name="Cuomo C."/>
            <person name="Litvintseva A."/>
            <person name="Chen Y."/>
            <person name="Heitman J."/>
            <person name="Sun S."/>
            <person name="Springer D."/>
            <person name="Dromer F."/>
            <person name="Young S.K."/>
            <person name="Zeng Q."/>
            <person name="Gargeya S."/>
            <person name="Fitzgerald M."/>
            <person name="Abouelleil A."/>
            <person name="Alvarado L."/>
            <person name="Berlin A.M."/>
            <person name="Chapman S.B."/>
            <person name="Dewar J."/>
            <person name="Goldberg J."/>
            <person name="Griggs A."/>
            <person name="Gujja S."/>
            <person name="Hansen M."/>
            <person name="Howarth C."/>
            <person name="Imamovic A."/>
            <person name="Larimer J."/>
            <person name="McCowan C."/>
            <person name="Murphy C."/>
            <person name="Pearson M."/>
            <person name="Priest M."/>
            <person name="Roberts A."/>
            <person name="Saif S."/>
            <person name="Shea T."/>
            <person name="Sykes S."/>
            <person name="Wortman J."/>
            <person name="Nusbaum C."/>
            <person name="Birren B."/>
        </authorList>
    </citation>
    <scope>NUCLEOTIDE SEQUENCE [LARGE SCALE GENOMIC DNA]</scope>
    <source>
        <strain evidence="2 3">BCC8398</strain>
    </source>
</reference>
<dbReference type="Proteomes" id="UP000092666">
    <property type="component" value="Unassembled WGS sequence"/>
</dbReference>
<evidence type="ECO:0000256" key="1">
    <source>
        <dbReference type="SAM" id="MobiDB-lite"/>
    </source>
</evidence>
<accession>A0A1B9GYQ0</accession>
<evidence type="ECO:0000313" key="3">
    <source>
        <dbReference type="Proteomes" id="UP000092666"/>
    </source>
</evidence>
<dbReference type="AlphaFoldDB" id="A0A1B9GYQ0"/>
<protein>
    <submittedName>
        <fullName evidence="2">Uncharacterized protein</fullName>
    </submittedName>
</protein>
<name>A0A1B9GYQ0_9TREE</name>
<gene>
    <name evidence="2" type="ORF">I316_02023</name>
</gene>
<feature type="region of interest" description="Disordered" evidence="1">
    <location>
        <begin position="173"/>
        <end position="194"/>
    </location>
</feature>
<reference evidence="3" key="2">
    <citation type="submission" date="2013-12" db="EMBL/GenBank/DDBJ databases">
        <title>Evolution of pathogenesis and genome organization in the Tremellales.</title>
        <authorList>
            <person name="Cuomo C."/>
            <person name="Litvintseva A."/>
            <person name="Heitman J."/>
            <person name="Chen Y."/>
            <person name="Sun S."/>
            <person name="Springer D."/>
            <person name="Dromer F."/>
            <person name="Young S."/>
            <person name="Zeng Q."/>
            <person name="Chapman S."/>
            <person name="Gujja S."/>
            <person name="Saif S."/>
            <person name="Birren B."/>
        </authorList>
    </citation>
    <scope>NUCLEOTIDE SEQUENCE [LARGE SCALE GENOMIC DNA]</scope>
    <source>
        <strain evidence="3">BCC8398</strain>
    </source>
</reference>
<keyword evidence="3" id="KW-1185">Reference proteome</keyword>
<evidence type="ECO:0000313" key="2">
    <source>
        <dbReference type="EMBL" id="OCF36151.1"/>
    </source>
</evidence>
<organism evidence="2 3">
    <name type="scientific">Kwoniella heveanensis BCC8398</name>
    <dbReference type="NCBI Taxonomy" id="1296120"/>
    <lineage>
        <taxon>Eukaryota</taxon>
        <taxon>Fungi</taxon>
        <taxon>Dikarya</taxon>
        <taxon>Basidiomycota</taxon>
        <taxon>Agaricomycotina</taxon>
        <taxon>Tremellomycetes</taxon>
        <taxon>Tremellales</taxon>
        <taxon>Cryptococcaceae</taxon>
        <taxon>Kwoniella</taxon>
    </lineage>
</organism>